<name>A0A286G5K8_9PROT</name>
<dbReference type="InterPro" id="IPR015422">
    <property type="entry name" value="PyrdxlP-dep_Trfase_small"/>
</dbReference>
<dbReference type="Proteomes" id="UP000219621">
    <property type="component" value="Unassembled WGS sequence"/>
</dbReference>
<dbReference type="GO" id="GO:0008483">
    <property type="term" value="F:transaminase activity"/>
    <property type="evidence" value="ECO:0007669"/>
    <property type="project" value="UniProtKB-KW"/>
</dbReference>
<evidence type="ECO:0000313" key="7">
    <source>
        <dbReference type="EMBL" id="SOD90821.1"/>
    </source>
</evidence>
<dbReference type="GO" id="GO:0030170">
    <property type="term" value="F:pyridoxal phosphate binding"/>
    <property type="evidence" value="ECO:0007669"/>
    <property type="project" value="InterPro"/>
</dbReference>
<gene>
    <name evidence="7" type="ORF">SAMN05421508_101672</name>
</gene>
<dbReference type="NCBIfam" id="NF004767">
    <property type="entry name" value="PRK06105.1"/>
    <property type="match status" value="1"/>
</dbReference>
<comment type="cofactor">
    <cofactor evidence="1">
        <name>pyridoxal 5'-phosphate</name>
        <dbReference type="ChEBI" id="CHEBI:597326"/>
    </cofactor>
</comment>
<evidence type="ECO:0000256" key="5">
    <source>
        <dbReference type="ARBA" id="ARBA00022898"/>
    </source>
</evidence>
<dbReference type="InterPro" id="IPR015424">
    <property type="entry name" value="PyrdxlP-dep_Trfase"/>
</dbReference>
<dbReference type="PROSITE" id="PS00600">
    <property type="entry name" value="AA_TRANSFER_CLASS_3"/>
    <property type="match status" value="1"/>
</dbReference>
<evidence type="ECO:0000313" key="8">
    <source>
        <dbReference type="Proteomes" id="UP000219621"/>
    </source>
</evidence>
<dbReference type="AlphaFoldDB" id="A0A286G5K8"/>
<dbReference type="InterPro" id="IPR015421">
    <property type="entry name" value="PyrdxlP-dep_Trfase_major"/>
</dbReference>
<reference evidence="7 8" key="1">
    <citation type="submission" date="2017-09" db="EMBL/GenBank/DDBJ databases">
        <authorList>
            <person name="Ehlers B."/>
            <person name="Leendertz F.H."/>
        </authorList>
    </citation>
    <scope>NUCLEOTIDE SEQUENCE [LARGE SCALE GENOMIC DNA]</scope>
    <source>
        <strain evidence="7 8">USBA 140</strain>
    </source>
</reference>
<dbReference type="InterPro" id="IPR049704">
    <property type="entry name" value="Aminotrans_3_PPA_site"/>
</dbReference>
<protein>
    <submittedName>
        <fullName evidence="7">L-2,4-diaminobutyrate transaminase</fullName>
    </submittedName>
</protein>
<sequence length="468" mass="49355">MANTYDAAALRRADAESILHPASVAADVAANGPAGIIASGRGSTVVDVDGTELLDAVGGLWCVNAGYGRQEIGDAMAKAAGELGYFHTFTGMSNPQQIQLAEKLMGLVPDTMGRVFFGSSGSDCNDTLMKIIWYVNYLRGTPEKRKILSRRQAYHGTTIATASLTGLASFHKGFGLPLPEVIHLTAPDYFRNATPGESEEQFSARLAAELDETIRREGPETVAAMFAEPIMGAGGVIAPPKGYFEAIQPVLKAHGVFLVADEVVCGYGRLGTWFGMDSYPIRPDMIATAKGLTSGYFPLSAGFVSHEIWETLRDGSATMGAFAHGFTYAGHPVGCAAALANLAIIEREGLVDQAADTGAYLHRCLNETLADHPHVGEIRGRGLLAAVQLVEDKAERRVFDSALKTAGKVSAATKARGVLVRPLPTVDSLAMSPPLVVTRAEVDRLVGALTAAIDEVTGSAAAPLARRA</sequence>
<evidence type="ECO:0000256" key="4">
    <source>
        <dbReference type="ARBA" id="ARBA00022679"/>
    </source>
</evidence>
<comment type="similarity">
    <text evidence="2 6">Belongs to the class-III pyridoxal-phosphate-dependent aminotransferase family.</text>
</comment>
<dbReference type="RefSeq" id="WP_097277537.1">
    <property type="nucleotide sequence ID" value="NZ_OCNJ01000001.1"/>
</dbReference>
<dbReference type="GO" id="GO:0005829">
    <property type="term" value="C:cytosol"/>
    <property type="evidence" value="ECO:0007669"/>
    <property type="project" value="TreeGrafter"/>
</dbReference>
<organism evidence="7 8">
    <name type="scientific">Caenispirillum bisanense</name>
    <dbReference type="NCBI Taxonomy" id="414052"/>
    <lineage>
        <taxon>Bacteria</taxon>
        <taxon>Pseudomonadati</taxon>
        <taxon>Pseudomonadota</taxon>
        <taxon>Alphaproteobacteria</taxon>
        <taxon>Rhodospirillales</taxon>
        <taxon>Novispirillaceae</taxon>
        <taxon>Caenispirillum</taxon>
    </lineage>
</organism>
<keyword evidence="3" id="KW-0032">Aminotransferase</keyword>
<dbReference type="SUPFAM" id="SSF53383">
    <property type="entry name" value="PLP-dependent transferases"/>
    <property type="match status" value="1"/>
</dbReference>
<dbReference type="InterPro" id="IPR005814">
    <property type="entry name" value="Aminotrans_3"/>
</dbReference>
<dbReference type="Gene3D" id="3.40.640.10">
    <property type="entry name" value="Type I PLP-dependent aspartate aminotransferase-like (Major domain)"/>
    <property type="match status" value="1"/>
</dbReference>
<dbReference type="FunFam" id="3.40.640.10:FF:000014">
    <property type="entry name" value="Adenosylmethionine-8-amino-7-oxononanoate aminotransferase, probable"/>
    <property type="match status" value="1"/>
</dbReference>
<evidence type="ECO:0000256" key="1">
    <source>
        <dbReference type="ARBA" id="ARBA00001933"/>
    </source>
</evidence>
<evidence type="ECO:0000256" key="6">
    <source>
        <dbReference type="RuleBase" id="RU003560"/>
    </source>
</evidence>
<proteinExistence type="inferred from homology"/>
<dbReference type="PANTHER" id="PTHR43094">
    <property type="entry name" value="AMINOTRANSFERASE"/>
    <property type="match status" value="1"/>
</dbReference>
<dbReference type="Gene3D" id="3.90.1150.10">
    <property type="entry name" value="Aspartate Aminotransferase, domain 1"/>
    <property type="match status" value="1"/>
</dbReference>
<dbReference type="EMBL" id="OCNJ01000001">
    <property type="protein sequence ID" value="SOD90821.1"/>
    <property type="molecule type" value="Genomic_DNA"/>
</dbReference>
<dbReference type="PANTHER" id="PTHR43094:SF1">
    <property type="entry name" value="AMINOTRANSFERASE CLASS-III"/>
    <property type="match status" value="1"/>
</dbReference>
<keyword evidence="5 6" id="KW-0663">Pyridoxal phosphate</keyword>
<keyword evidence="8" id="KW-1185">Reference proteome</keyword>
<evidence type="ECO:0000256" key="3">
    <source>
        <dbReference type="ARBA" id="ARBA00022576"/>
    </source>
</evidence>
<accession>A0A286G5K8</accession>
<dbReference type="OrthoDB" id="9801834at2"/>
<evidence type="ECO:0000256" key="2">
    <source>
        <dbReference type="ARBA" id="ARBA00008954"/>
    </source>
</evidence>
<dbReference type="CDD" id="cd00610">
    <property type="entry name" value="OAT_like"/>
    <property type="match status" value="1"/>
</dbReference>
<dbReference type="Pfam" id="PF00202">
    <property type="entry name" value="Aminotran_3"/>
    <property type="match status" value="1"/>
</dbReference>
<keyword evidence="4" id="KW-0808">Transferase</keyword>
<dbReference type="PIRSF" id="PIRSF000521">
    <property type="entry name" value="Transaminase_4ab_Lys_Orn"/>
    <property type="match status" value="1"/>
</dbReference>